<evidence type="ECO:0000259" key="2">
    <source>
        <dbReference type="Pfam" id="PF07584"/>
    </source>
</evidence>
<evidence type="ECO:0000259" key="3">
    <source>
        <dbReference type="Pfam" id="PF13709"/>
    </source>
</evidence>
<feature type="domain" description="Aerotolerance regulator N-terminal" evidence="2">
    <location>
        <begin position="1"/>
        <end position="75"/>
    </location>
</feature>
<dbReference type="Gene3D" id="3.40.50.880">
    <property type="match status" value="1"/>
</dbReference>
<dbReference type="Proteomes" id="UP000027583">
    <property type="component" value="Unassembled WGS sequence"/>
</dbReference>
<dbReference type="Gene3D" id="3.40.50.12140">
    <property type="entry name" value="Domain of unknown function DUF4159"/>
    <property type="match status" value="1"/>
</dbReference>
<organism evidence="4 5">
    <name type="scientific">Asaia bogorensis</name>
    <dbReference type="NCBI Taxonomy" id="91915"/>
    <lineage>
        <taxon>Bacteria</taxon>
        <taxon>Pseudomonadati</taxon>
        <taxon>Pseudomonadota</taxon>
        <taxon>Alphaproteobacteria</taxon>
        <taxon>Acetobacterales</taxon>
        <taxon>Acetobacteraceae</taxon>
        <taxon>Asaia</taxon>
    </lineage>
</organism>
<gene>
    <name evidence="4" type="ORF">ASAP_2013</name>
</gene>
<evidence type="ECO:0000313" key="5">
    <source>
        <dbReference type="Proteomes" id="UP000027583"/>
    </source>
</evidence>
<dbReference type="eggNOG" id="ENOG502Z7KE">
    <property type="taxonomic scope" value="Bacteria"/>
</dbReference>
<keyword evidence="1" id="KW-1133">Transmembrane helix</keyword>
<dbReference type="Pfam" id="PF07584">
    <property type="entry name" value="BatA"/>
    <property type="match status" value="1"/>
</dbReference>
<name>A0A060QH81_9PROT</name>
<dbReference type="PANTHER" id="PTHR37464">
    <property type="entry name" value="BLL2463 PROTEIN"/>
    <property type="match status" value="1"/>
</dbReference>
<comment type="caution">
    <text evidence="4">The sequence shown here is derived from an EMBL/GenBank/DDBJ whole genome shotgun (WGS) entry which is preliminary data.</text>
</comment>
<feature type="transmembrane region" description="Helical" evidence="1">
    <location>
        <begin position="55"/>
        <end position="73"/>
    </location>
</feature>
<proteinExistence type="predicted"/>
<dbReference type="PANTHER" id="PTHR37464:SF1">
    <property type="entry name" value="BLL2463 PROTEIN"/>
    <property type="match status" value="1"/>
</dbReference>
<dbReference type="InterPro" id="IPR011933">
    <property type="entry name" value="Double_TM_dom"/>
</dbReference>
<dbReference type="AlphaFoldDB" id="A0A060QH81"/>
<reference evidence="4 5" key="1">
    <citation type="journal article" date="2014" name="Genome Biol. Evol.">
        <title>Acetic acid bacteria genomes reveal functional traits for adaptation to life in insect guts.</title>
        <authorList>
            <person name="Chouaia B."/>
            <person name="Gaiarsa S."/>
            <person name="Crotti E."/>
            <person name="Comandatore F."/>
            <person name="Degli Esposti M."/>
            <person name="Ricci I."/>
            <person name="Alma A."/>
            <person name="Favia G."/>
            <person name="Bandi C."/>
            <person name="Daffonchio D."/>
        </authorList>
    </citation>
    <scope>NUCLEOTIDE SEQUENCE [LARGE SCALE GENOMIC DNA]</scope>
    <source>
        <strain evidence="4 5">SF2.1</strain>
    </source>
</reference>
<accession>A0A060QH81</accession>
<dbReference type="Pfam" id="PF13709">
    <property type="entry name" value="DUF4159"/>
    <property type="match status" value="1"/>
</dbReference>
<dbReference type="CDD" id="cd03143">
    <property type="entry name" value="A4_beta-galactosidase_middle_domain"/>
    <property type="match status" value="1"/>
</dbReference>
<dbReference type="RefSeq" id="WP_023978965.1">
    <property type="nucleotide sequence ID" value="NZ_CBLX010000013.1"/>
</dbReference>
<evidence type="ECO:0000256" key="1">
    <source>
        <dbReference type="SAM" id="Phobius"/>
    </source>
</evidence>
<dbReference type="InterPro" id="IPR025297">
    <property type="entry name" value="DUF4159"/>
</dbReference>
<dbReference type="EMBL" id="CBLX010000013">
    <property type="protein sequence ID" value="CDG40058.1"/>
    <property type="molecule type" value="Genomic_DNA"/>
</dbReference>
<keyword evidence="1" id="KW-0472">Membrane</keyword>
<dbReference type="SUPFAM" id="SSF52317">
    <property type="entry name" value="Class I glutamine amidotransferase-like"/>
    <property type="match status" value="1"/>
</dbReference>
<protein>
    <submittedName>
        <fullName evidence="4">Membrane protein, putative</fullName>
    </submittedName>
</protein>
<dbReference type="InterPro" id="IPR029062">
    <property type="entry name" value="Class_I_gatase-like"/>
</dbReference>
<reference evidence="4 5" key="2">
    <citation type="journal article" date="2014" name="PLoS ONE">
        <title>Evolution of mitochondria reconstructed from the energy metabolism of living bacteria.</title>
        <authorList>
            <person name="Degli Esposti M."/>
            <person name="Chouaia B."/>
            <person name="Comandatore F."/>
            <person name="Crotti E."/>
            <person name="Sassera D."/>
            <person name="Lievens P.M."/>
            <person name="Daffonchio D."/>
            <person name="Bandi C."/>
        </authorList>
    </citation>
    <scope>NUCLEOTIDE SEQUENCE [LARGE SCALE GENOMIC DNA]</scope>
    <source>
        <strain evidence="4 5">SF2.1</strain>
    </source>
</reference>
<dbReference type="NCBIfam" id="TIGR02226">
    <property type="entry name" value="two_anch"/>
    <property type="match status" value="1"/>
</dbReference>
<keyword evidence="1" id="KW-0812">Transmembrane</keyword>
<sequence>MIFLTPLALAGLIALPLLYWLVKATPPPPKDLAYPSLQILRRLQARNTDTARSPLWLLLLRLLAVALLILGLAQPVWLGREISAGGGHDLVLVLDNGWAAVPHWQERIRAARSLAERSFRAGHAVTLVLTAPDPDGTSPAPFTTRDRPRFEERLLALAPHSWPTDRAHTASQIDALSHSAALTQSDLVFISDGVATSGDTSLAKALASFNGTVRDMRWPGCDTMILSVHRAADNNFTATTSGLSCPATASGGLQVRARSENGGTLGIFPLPTGQTTPLDLPLPPLLRNRAARFVLERDATPLPGPAAIALHDAGEHRHPVGLLTPGTQDTPLTGQGFFLSQAISQVGELHRGAADDLLRGKLSVLIATDGTLADEQTRQHVAEWVRHGGVLIRFAGPVLAADTQASAHDMARTLLPVPLISGMRQLGGPMSWGKPQVLAAFAEHSPFEGLPLPHEVTVTRQVLAEPTADLGAHVWARLSDGTPLVTASPFGQGELVLFHVTGTADWSSLPLSGLFPAMLERLVERSLGQQNETALRQLVPFTMLDANGQLVPPPEAARPLDVGTLATTRPDAQHPPGYYGPHLSRRAFNLGDHLPPIAAAPLMGRSLTPDHVSPDRPLAPWLLGMALVMLLADCLVALWLRGLLGGRQGQGQGHTESRNRTGAKGAGLTLSALILLGAVSASPATAQEDDESPKHAGVTNGVVPGAALETRLGYVLTGHDDIDEASREGLQGLSNYASDRSSAVMGHPDGLVPGKDDLAYYPLIYWPITDDVQEDSRRSAALNSFMAHGGILMLDTQGTGSDLSTQDEGQMRSALRRATAGLVVPPLSKLDDHHVLAHSFYLLHDFPGRVQGLPVWVARSGDDSNDDVSPIIIGAGDWAHAWAMDAQGNTPYAVIPGGDEQRTQAYRFGVNLLLYALTGNYKADQMRVPELLKRMEQ</sequence>
<dbReference type="InterPro" id="IPR024163">
    <property type="entry name" value="Aerotolerance_reg_N"/>
</dbReference>
<evidence type="ECO:0000313" key="4">
    <source>
        <dbReference type="EMBL" id="CDG40058.1"/>
    </source>
</evidence>
<feature type="domain" description="DUF4159" evidence="3">
    <location>
        <begin position="711"/>
        <end position="917"/>
    </location>
</feature>